<accession>A0A1J0AC35</accession>
<dbReference type="EMBL" id="CP017675">
    <property type="protein sequence ID" value="APB33485.1"/>
    <property type="molecule type" value="Genomic_DNA"/>
</dbReference>
<comment type="subunit">
    <text evidence="8">PSII is composed of 1 copy each of membrane proteins PsbA, PsbB, PsbC, PsbD, PsbE, PsbF, PsbH, PsbI, PsbJ, PsbK, PsbL, PsbM, PsbT, PsbX, PsbY, PsbZ, Psb30/Ycf12, peripheral proteins PsbO, CyanoQ (PsbQ), PsbU, PsbV and a large number of cofactors. It forms dimeric complexes.</text>
</comment>
<evidence type="ECO:0000256" key="8">
    <source>
        <dbReference type="HAMAP-Rule" id="MF_00717"/>
    </source>
</evidence>
<dbReference type="GO" id="GO:0031676">
    <property type="term" value="C:plasma membrane-derived thylakoid membrane"/>
    <property type="evidence" value="ECO:0007669"/>
    <property type="project" value="UniProtKB-SubCell"/>
</dbReference>
<evidence type="ECO:0000256" key="9">
    <source>
        <dbReference type="SAM" id="Phobius"/>
    </source>
</evidence>
<dbReference type="HAMAP" id="MF_00717">
    <property type="entry name" value="PSII_PsbY"/>
    <property type="match status" value="1"/>
</dbReference>
<keyword evidence="2 8" id="KW-0602">Photosynthesis</keyword>
<reference evidence="10 11" key="1">
    <citation type="submission" date="2016-10" db="EMBL/GenBank/DDBJ databases">
        <title>Description of Gloeomargarita lithophora gen. nov., sp. nov., a thylakoid-bearing basal-branching cyanobacterium with intracellular carbonates, and proposal for Gloeomargaritales ord. nov.</title>
        <authorList>
            <person name="Moreira D."/>
            <person name="Tavera R."/>
            <person name="Benzerara K."/>
            <person name="Skouri-Panet F."/>
            <person name="Couradeau E."/>
            <person name="Gerard E."/>
            <person name="Loussert C."/>
            <person name="Novelo E."/>
            <person name="Zivanovic Y."/>
            <person name="Lopez-Garcia P."/>
        </authorList>
    </citation>
    <scope>NUCLEOTIDE SEQUENCE [LARGE SCALE GENOMIC DNA]</scope>
    <source>
        <strain evidence="10 11">D10</strain>
    </source>
</reference>
<dbReference type="KEGG" id="glt:GlitD10_1165"/>
<organism evidence="10 11">
    <name type="scientific">Gloeomargarita lithophora Alchichica-D10</name>
    <dbReference type="NCBI Taxonomy" id="1188229"/>
    <lineage>
        <taxon>Bacteria</taxon>
        <taxon>Bacillati</taxon>
        <taxon>Cyanobacteriota</taxon>
        <taxon>Cyanophyceae</taxon>
        <taxon>Gloeomargaritales</taxon>
        <taxon>Gloeomargaritaceae</taxon>
        <taxon>Gloeomargarita</taxon>
    </lineage>
</organism>
<feature type="topological domain" description="Lumenal" evidence="8">
    <location>
        <begin position="30"/>
        <end position="44"/>
    </location>
</feature>
<comment type="function">
    <text evidence="8">Loosely associated component of the core of photosystem II (PSII). PSII is a light-driven water plastoquinone oxidoreductase, using light energy to abstract electrons from H(2)O, generating a proton gradient subsequently used for ATP formation.</text>
</comment>
<dbReference type="NCBIfam" id="NF009711">
    <property type="entry name" value="PRK13240.1"/>
    <property type="match status" value="1"/>
</dbReference>
<comment type="similarity">
    <text evidence="8">Belongs to the PsbY family.</text>
</comment>
<evidence type="ECO:0000256" key="6">
    <source>
        <dbReference type="ARBA" id="ARBA00023136"/>
    </source>
</evidence>
<keyword evidence="11" id="KW-1185">Reference proteome</keyword>
<comment type="subcellular location">
    <subcellularLocation>
        <location evidence="8">Cellular thylakoid membrane</location>
        <topology evidence="8">Single-pass membrane protein</topology>
    </subcellularLocation>
    <subcellularLocation>
        <location evidence="1">Membrane</location>
    </subcellularLocation>
</comment>
<dbReference type="GO" id="GO:0030145">
    <property type="term" value="F:manganese ion binding"/>
    <property type="evidence" value="ECO:0007669"/>
    <property type="project" value="InterPro"/>
</dbReference>
<evidence type="ECO:0000313" key="11">
    <source>
        <dbReference type="Proteomes" id="UP000180235"/>
    </source>
</evidence>
<evidence type="ECO:0000256" key="5">
    <source>
        <dbReference type="ARBA" id="ARBA00023078"/>
    </source>
</evidence>
<keyword evidence="6 8" id="KW-0472">Membrane</keyword>
<name>A0A1J0AC35_9CYAN</name>
<evidence type="ECO:0000256" key="4">
    <source>
        <dbReference type="ARBA" id="ARBA00022989"/>
    </source>
</evidence>
<evidence type="ECO:0000256" key="2">
    <source>
        <dbReference type="ARBA" id="ARBA00022531"/>
    </source>
</evidence>
<evidence type="ECO:0000256" key="1">
    <source>
        <dbReference type="ARBA" id="ARBA00004370"/>
    </source>
</evidence>
<dbReference type="STRING" id="1188229.GlitD10_1165"/>
<proteinExistence type="inferred from homology"/>
<feature type="topological domain" description="Lumenal" evidence="8">
    <location>
        <begin position="1"/>
        <end position="10"/>
    </location>
</feature>
<sequence length="44" mass="4913">MDFLPQIDWRIAVVLGPVVVAASWAAFNIASAALQQWQKMNRKA</sequence>
<evidence type="ECO:0000256" key="3">
    <source>
        <dbReference type="ARBA" id="ARBA00022692"/>
    </source>
</evidence>
<evidence type="ECO:0000256" key="7">
    <source>
        <dbReference type="ARBA" id="ARBA00023276"/>
    </source>
</evidence>
<keyword evidence="3 8" id="KW-0812">Transmembrane</keyword>
<dbReference type="GO" id="GO:0009523">
    <property type="term" value="C:photosystem II"/>
    <property type="evidence" value="ECO:0007669"/>
    <property type="project" value="UniProtKB-KW"/>
</dbReference>
<feature type="transmembrane region" description="Helical" evidence="9">
    <location>
        <begin position="12"/>
        <end position="34"/>
    </location>
</feature>
<dbReference type="AlphaFoldDB" id="A0A1J0AC35"/>
<protein>
    <recommendedName>
        <fullName evidence="8">Photosystem II reaction center protein Y</fullName>
    </recommendedName>
</protein>
<keyword evidence="5 8" id="KW-0793">Thylakoid</keyword>
<keyword evidence="7 8" id="KW-0604">Photosystem II</keyword>
<dbReference type="Pfam" id="PF06298">
    <property type="entry name" value="PsbY"/>
    <property type="match status" value="1"/>
</dbReference>
<dbReference type="InterPro" id="IPR009388">
    <property type="entry name" value="PSII_PsbY"/>
</dbReference>
<evidence type="ECO:0000313" key="10">
    <source>
        <dbReference type="EMBL" id="APB33485.1"/>
    </source>
</evidence>
<gene>
    <name evidence="8" type="primary">psbY</name>
    <name evidence="10" type="ORF">GlitD10_1165</name>
</gene>
<keyword evidence="4 8" id="KW-1133">Transmembrane helix</keyword>
<dbReference type="Proteomes" id="UP000180235">
    <property type="component" value="Chromosome"/>
</dbReference>
<dbReference type="GO" id="GO:0015979">
    <property type="term" value="P:photosynthesis"/>
    <property type="evidence" value="ECO:0007669"/>
    <property type="project" value="UniProtKB-UniRule"/>
</dbReference>